<protein>
    <submittedName>
        <fullName evidence="1">Uncharacterized protein</fullName>
    </submittedName>
</protein>
<organism evidence="1">
    <name type="scientific">Arundo donax</name>
    <name type="common">Giant reed</name>
    <name type="synonym">Donax arundinaceus</name>
    <dbReference type="NCBI Taxonomy" id="35708"/>
    <lineage>
        <taxon>Eukaryota</taxon>
        <taxon>Viridiplantae</taxon>
        <taxon>Streptophyta</taxon>
        <taxon>Embryophyta</taxon>
        <taxon>Tracheophyta</taxon>
        <taxon>Spermatophyta</taxon>
        <taxon>Magnoliopsida</taxon>
        <taxon>Liliopsida</taxon>
        <taxon>Poales</taxon>
        <taxon>Poaceae</taxon>
        <taxon>PACMAD clade</taxon>
        <taxon>Arundinoideae</taxon>
        <taxon>Arundineae</taxon>
        <taxon>Arundo</taxon>
    </lineage>
</organism>
<sequence length="63" mass="7429">MFIYRVSDTPCTQHLWRKNRSNDTVKLMANENNSWNNSCTQQSKGEIIQQPQDQLADYSYSML</sequence>
<reference evidence="1" key="1">
    <citation type="submission" date="2014-09" db="EMBL/GenBank/DDBJ databases">
        <authorList>
            <person name="Magalhaes I.L.F."/>
            <person name="Oliveira U."/>
            <person name="Santos F.R."/>
            <person name="Vidigal T.H.D.A."/>
            <person name="Brescovit A.D."/>
            <person name="Santos A.J."/>
        </authorList>
    </citation>
    <scope>NUCLEOTIDE SEQUENCE</scope>
    <source>
        <tissue evidence="1">Shoot tissue taken approximately 20 cm above the soil surface</tissue>
    </source>
</reference>
<dbReference type="EMBL" id="GBRH01204515">
    <property type="protein sequence ID" value="JAD93380.1"/>
    <property type="molecule type" value="Transcribed_RNA"/>
</dbReference>
<proteinExistence type="predicted"/>
<name>A0A0A9E655_ARUDO</name>
<reference evidence="1" key="2">
    <citation type="journal article" date="2015" name="Data Brief">
        <title>Shoot transcriptome of the giant reed, Arundo donax.</title>
        <authorList>
            <person name="Barrero R.A."/>
            <person name="Guerrero F.D."/>
            <person name="Moolhuijzen P."/>
            <person name="Goolsby J.A."/>
            <person name="Tidwell J."/>
            <person name="Bellgard S.E."/>
            <person name="Bellgard M.I."/>
        </authorList>
    </citation>
    <scope>NUCLEOTIDE SEQUENCE</scope>
    <source>
        <tissue evidence="1">Shoot tissue taken approximately 20 cm above the soil surface</tissue>
    </source>
</reference>
<dbReference type="AlphaFoldDB" id="A0A0A9E655"/>
<evidence type="ECO:0000313" key="1">
    <source>
        <dbReference type="EMBL" id="JAD93380.1"/>
    </source>
</evidence>
<accession>A0A0A9E655</accession>